<dbReference type="NCBIfam" id="TIGR02535">
    <property type="entry name" value="hyp_Hser_kinase"/>
    <property type="match status" value="1"/>
</dbReference>
<dbReference type="Proteomes" id="UP000269352">
    <property type="component" value="Unassembled WGS sequence"/>
</dbReference>
<evidence type="ECO:0000256" key="4">
    <source>
        <dbReference type="ARBA" id="ARBA00005524"/>
    </source>
</evidence>
<dbReference type="SUPFAM" id="SSF53649">
    <property type="entry name" value="Alkaline phosphatase-like"/>
    <property type="match status" value="1"/>
</dbReference>
<evidence type="ECO:0000256" key="5">
    <source>
        <dbReference type="ARBA" id="ARBA00023152"/>
    </source>
</evidence>
<dbReference type="CDD" id="cd16011">
    <property type="entry name" value="iPGM_like"/>
    <property type="match status" value="1"/>
</dbReference>
<evidence type="ECO:0000256" key="2">
    <source>
        <dbReference type="ARBA" id="ARBA00002315"/>
    </source>
</evidence>
<evidence type="ECO:0000256" key="6">
    <source>
        <dbReference type="ARBA" id="ARBA00023235"/>
    </source>
</evidence>
<reference evidence="8 9" key="1">
    <citation type="journal article" date="2019" name="ISME J.">
        <title>Genome analyses of uncultured TG2/ZB3 bacteria in 'Margulisbacteria' specifically attached to ectosymbiotic spirochetes of protists in the termite gut.</title>
        <authorList>
            <person name="Utami Y.D."/>
            <person name="Kuwahara H."/>
            <person name="Igai K."/>
            <person name="Murakami T."/>
            <person name="Sugaya K."/>
            <person name="Morikawa T."/>
            <person name="Nagura Y."/>
            <person name="Yuki M."/>
            <person name="Deevong P."/>
            <person name="Inoue T."/>
            <person name="Kihara K."/>
            <person name="Lo N."/>
            <person name="Yamada A."/>
            <person name="Ohkuma M."/>
            <person name="Hongoh Y."/>
        </authorList>
    </citation>
    <scope>NUCLEOTIDE SEQUENCE [LARGE SCALE GENOMIC DNA]</scope>
    <source>
        <strain evidence="8">NkOx7-01</strain>
    </source>
</reference>
<accession>A0A388TCD1</accession>
<dbReference type="GO" id="GO:0046872">
    <property type="term" value="F:metal ion binding"/>
    <property type="evidence" value="ECO:0007669"/>
    <property type="project" value="InterPro"/>
</dbReference>
<dbReference type="PANTHER" id="PTHR31209:SF4">
    <property type="entry name" value="2,3-BISPHOSPHOGLYCERATE-INDEPENDENT PHOSPHOGLYCERATE MUTASE"/>
    <property type="match status" value="1"/>
</dbReference>
<dbReference type="PIRSF" id="PIRSF006392">
    <property type="entry name" value="IPGAM_arch"/>
    <property type="match status" value="1"/>
</dbReference>
<dbReference type="NCBIfam" id="TIGR00306">
    <property type="entry name" value="apgM"/>
    <property type="match status" value="1"/>
</dbReference>
<comment type="caution">
    <text evidence="8">The sequence shown here is derived from an EMBL/GenBank/DDBJ whole genome shotgun (WGS) entry which is preliminary data.</text>
</comment>
<dbReference type="GO" id="GO:0004619">
    <property type="term" value="F:phosphoglycerate mutase activity"/>
    <property type="evidence" value="ECO:0007669"/>
    <property type="project" value="UniProtKB-EC"/>
</dbReference>
<keyword evidence="5" id="KW-0324">Glycolysis</keyword>
<comment type="catalytic activity">
    <reaction evidence="1">
        <text>(2R)-2-phosphoglycerate = (2R)-3-phosphoglycerate</text>
        <dbReference type="Rhea" id="RHEA:15901"/>
        <dbReference type="ChEBI" id="CHEBI:58272"/>
        <dbReference type="ChEBI" id="CHEBI:58289"/>
        <dbReference type="EC" id="5.4.2.12"/>
    </reaction>
</comment>
<proteinExistence type="inferred from homology"/>
<sequence>MIGDGMSGRPLKELRGQTTLEAARTPNIDKLLSAGLTGLAQNVPRGMKPGSDIANMSIFGYDPRRYYSGRAPLEAAAMGVKLGASDVAFRCNLVTIQNGRMRDFTAGHIATPAARKLIKKLNHALGSAQIKFYSGVSYRHLCVIKHGNLRVNCTPPHDITGQNVKKYLPRDALLNQLMSASQKILAGEKTQATQIWLWGQGQAPKLTSLAQKYKLTGSVITAVDLIRGLGHYAGLKPLRVQGVTGFLDTNYAGKARAALRALKKQDIVIVHVEPPDECGHMGNIKLKIQAIEDFDRRIVGPICQELFKKKIPFRALILPDHPTPICLKTHSGEPVPFVYFDSAKPRPFRLQKYSEKTAKKSGLYVARGHELLDKLYAGF</sequence>
<comment type="pathway">
    <text evidence="3">Carbohydrate degradation.</text>
</comment>
<evidence type="ECO:0000256" key="3">
    <source>
        <dbReference type="ARBA" id="ARBA00004921"/>
    </source>
</evidence>
<dbReference type="InterPro" id="IPR023665">
    <property type="entry name" value="ApgAM_prokaryotes"/>
</dbReference>
<dbReference type="AlphaFoldDB" id="A0A388TCD1"/>
<feature type="domain" description="Metalloenzyme" evidence="7">
    <location>
        <begin position="1"/>
        <end position="361"/>
    </location>
</feature>
<name>A0A388TCD1_TERA1</name>
<evidence type="ECO:0000313" key="9">
    <source>
        <dbReference type="Proteomes" id="UP000269352"/>
    </source>
</evidence>
<dbReference type="EMBL" id="BGZN01000031">
    <property type="protein sequence ID" value="GBR74133.1"/>
    <property type="molecule type" value="Genomic_DNA"/>
</dbReference>
<dbReference type="Pfam" id="PF10143">
    <property type="entry name" value="PhosphMutase"/>
    <property type="match status" value="1"/>
</dbReference>
<evidence type="ECO:0000259" key="7">
    <source>
        <dbReference type="Pfam" id="PF01676"/>
    </source>
</evidence>
<protein>
    <submittedName>
        <fullName evidence="8">2,3-bisphosphoglycerate-independent phosphoglycerate mutase</fullName>
    </submittedName>
</protein>
<dbReference type="GO" id="GO:0006096">
    <property type="term" value="P:glycolytic process"/>
    <property type="evidence" value="ECO:0007669"/>
    <property type="project" value="UniProtKB-KW"/>
</dbReference>
<dbReference type="InterPro" id="IPR006124">
    <property type="entry name" value="Metalloenzyme"/>
</dbReference>
<dbReference type="InterPro" id="IPR017850">
    <property type="entry name" value="Alkaline_phosphatase_core_sf"/>
</dbReference>
<keyword evidence="6" id="KW-0413">Isomerase</keyword>
<keyword evidence="9" id="KW-1185">Reference proteome</keyword>
<evidence type="ECO:0000313" key="8">
    <source>
        <dbReference type="EMBL" id="GBR74133.1"/>
    </source>
</evidence>
<dbReference type="NCBIfam" id="NF003242">
    <property type="entry name" value="PRK04200.1"/>
    <property type="match status" value="1"/>
</dbReference>
<dbReference type="Pfam" id="PF01676">
    <property type="entry name" value="Metalloenzyme"/>
    <property type="match status" value="1"/>
</dbReference>
<dbReference type="InterPro" id="IPR004456">
    <property type="entry name" value="Pglycerate_mutase_ApgM"/>
</dbReference>
<dbReference type="PANTHER" id="PTHR31209">
    <property type="entry name" value="COFACTOR-INDEPENDENT PHOSPHOGLYCERATE MUTASE"/>
    <property type="match status" value="1"/>
</dbReference>
<organism evidence="8 9">
    <name type="scientific">Termititenax aidoneus</name>
    <dbReference type="NCBI Taxonomy" id="2218524"/>
    <lineage>
        <taxon>Bacteria</taxon>
        <taxon>Bacillati</taxon>
        <taxon>Candidatus Margulisiibacteriota</taxon>
        <taxon>Candidatus Termititenacia</taxon>
        <taxon>Candidatus Termititenacales</taxon>
        <taxon>Candidatus Termititenacaceae</taxon>
        <taxon>Candidatus Termititenax</taxon>
    </lineage>
</organism>
<evidence type="ECO:0000256" key="1">
    <source>
        <dbReference type="ARBA" id="ARBA00000370"/>
    </source>
</evidence>
<comment type="similarity">
    <text evidence="4">Belongs to the BPG-independent phosphoglycerate mutase family. A-PGAM subfamily.</text>
</comment>
<comment type="function">
    <text evidence="2">Catalyzes the interconversion of 2-phosphoglycerate and 3-phosphoglycerate.</text>
</comment>
<dbReference type="Gene3D" id="3.40.720.10">
    <property type="entry name" value="Alkaline Phosphatase, subunit A"/>
    <property type="match status" value="2"/>
</dbReference>
<gene>
    <name evidence="8" type="primary">apgM</name>
    <name evidence="8" type="ORF">NO1_1362</name>
</gene>